<dbReference type="STRING" id="688867.SAMN05660236_4120"/>
<dbReference type="GO" id="GO:0050821">
    <property type="term" value="P:protein stabilization"/>
    <property type="evidence" value="ECO:0007669"/>
    <property type="project" value="TreeGrafter"/>
</dbReference>
<dbReference type="PANTHER" id="PTHR35089">
    <property type="entry name" value="CHAPERONE PROTEIN SKP"/>
    <property type="match status" value="1"/>
</dbReference>
<gene>
    <name evidence="5" type="ORF">SAMN05660236_4120</name>
</gene>
<dbReference type="SMART" id="SM00935">
    <property type="entry name" value="OmpH"/>
    <property type="match status" value="1"/>
</dbReference>
<dbReference type="InterPro" id="IPR005632">
    <property type="entry name" value="Chaperone_Skp"/>
</dbReference>
<dbReference type="GO" id="GO:0051082">
    <property type="term" value="F:unfolded protein binding"/>
    <property type="evidence" value="ECO:0007669"/>
    <property type="project" value="InterPro"/>
</dbReference>
<protein>
    <submittedName>
        <fullName evidence="5">Periplasmic chaperone for outer membrane proteins Skp</fullName>
    </submittedName>
</protein>
<evidence type="ECO:0000313" key="5">
    <source>
        <dbReference type="EMBL" id="SKC82240.1"/>
    </source>
</evidence>
<keyword evidence="6" id="KW-1185">Reference proteome</keyword>
<dbReference type="EMBL" id="FUZU01000003">
    <property type="protein sequence ID" value="SKC82240.1"/>
    <property type="molecule type" value="Genomic_DNA"/>
</dbReference>
<comment type="similarity">
    <text evidence="1">Belongs to the Skp family.</text>
</comment>
<dbReference type="SUPFAM" id="SSF111384">
    <property type="entry name" value="OmpH-like"/>
    <property type="match status" value="1"/>
</dbReference>
<evidence type="ECO:0000256" key="1">
    <source>
        <dbReference type="ARBA" id="ARBA00009091"/>
    </source>
</evidence>
<dbReference type="Gene3D" id="3.30.910.20">
    <property type="entry name" value="Skp domain"/>
    <property type="match status" value="1"/>
</dbReference>
<dbReference type="Pfam" id="PF03938">
    <property type="entry name" value="OmpH"/>
    <property type="match status" value="1"/>
</dbReference>
<keyword evidence="4" id="KW-0812">Transmembrane</keyword>
<keyword evidence="3" id="KW-0175">Coiled coil</keyword>
<sequence>MKNLSLILNIVLLVAVGVLFYLHFSSTKPATSSEAAVEPGDLKVAYINSDTVLKYYDYLKNQKVQLEDKSKKIEQEYRNRAMGLQNEITAYQRNVNSMTLGQAQATEEDLRKKQQNLQLYQQNLGQQLMEEEAKLNRELYQRVTAYLKKYGTEKGLQVVLKYDPTSDVLFAGEALDITKDVIAGLNTEYTQEATGVKTDTTAVKK</sequence>
<feature type="coiled-coil region" evidence="3">
    <location>
        <begin position="56"/>
        <end position="123"/>
    </location>
</feature>
<feature type="transmembrane region" description="Helical" evidence="4">
    <location>
        <begin position="6"/>
        <end position="24"/>
    </location>
</feature>
<evidence type="ECO:0000256" key="4">
    <source>
        <dbReference type="SAM" id="Phobius"/>
    </source>
</evidence>
<dbReference type="InterPro" id="IPR024930">
    <property type="entry name" value="Skp_dom_sf"/>
</dbReference>
<keyword evidence="4" id="KW-1133">Transmembrane helix</keyword>
<dbReference type="GO" id="GO:0005829">
    <property type="term" value="C:cytosol"/>
    <property type="evidence" value="ECO:0007669"/>
    <property type="project" value="TreeGrafter"/>
</dbReference>
<evidence type="ECO:0000313" key="6">
    <source>
        <dbReference type="Proteomes" id="UP000190961"/>
    </source>
</evidence>
<dbReference type="Proteomes" id="UP000190961">
    <property type="component" value="Unassembled WGS sequence"/>
</dbReference>
<dbReference type="AlphaFoldDB" id="A0A1T5M1Z3"/>
<dbReference type="OrthoDB" id="1493259at2"/>
<evidence type="ECO:0000256" key="3">
    <source>
        <dbReference type="SAM" id="Coils"/>
    </source>
</evidence>
<keyword evidence="4" id="KW-0472">Membrane</keyword>
<proteinExistence type="inferred from homology"/>
<name>A0A1T5M1Z3_9BACT</name>
<accession>A0A1T5M1Z3</accession>
<organism evidence="5 6">
    <name type="scientific">Ohtaekwangia koreensis</name>
    <dbReference type="NCBI Taxonomy" id="688867"/>
    <lineage>
        <taxon>Bacteria</taxon>
        <taxon>Pseudomonadati</taxon>
        <taxon>Bacteroidota</taxon>
        <taxon>Cytophagia</taxon>
        <taxon>Cytophagales</taxon>
        <taxon>Fulvivirgaceae</taxon>
        <taxon>Ohtaekwangia</taxon>
    </lineage>
</organism>
<evidence type="ECO:0000256" key="2">
    <source>
        <dbReference type="ARBA" id="ARBA00022729"/>
    </source>
</evidence>
<dbReference type="RefSeq" id="WP_079688675.1">
    <property type="nucleotide sequence ID" value="NZ_FUZU01000003.1"/>
</dbReference>
<reference evidence="5 6" key="1">
    <citation type="submission" date="2017-02" db="EMBL/GenBank/DDBJ databases">
        <authorList>
            <person name="Peterson S.W."/>
        </authorList>
    </citation>
    <scope>NUCLEOTIDE SEQUENCE [LARGE SCALE GENOMIC DNA]</scope>
    <source>
        <strain evidence="5 6">DSM 25262</strain>
    </source>
</reference>
<dbReference type="PANTHER" id="PTHR35089:SF1">
    <property type="entry name" value="CHAPERONE PROTEIN SKP"/>
    <property type="match status" value="1"/>
</dbReference>
<keyword evidence="2" id="KW-0732">Signal</keyword>